<dbReference type="PROSITE" id="PS50893">
    <property type="entry name" value="ABC_TRANSPORTER_2"/>
    <property type="match status" value="1"/>
</dbReference>
<keyword evidence="4" id="KW-0547">Nucleotide-binding</keyword>
<keyword evidence="1" id="KW-0813">Transport</keyword>
<dbReference type="SMART" id="SM00382">
    <property type="entry name" value="AAA"/>
    <property type="match status" value="1"/>
</dbReference>
<name>A0ABZ0EE54_9BURK</name>
<evidence type="ECO:0000256" key="1">
    <source>
        <dbReference type="ARBA" id="ARBA00022448"/>
    </source>
</evidence>
<dbReference type="InterPro" id="IPR050093">
    <property type="entry name" value="ABC_SmlMolc_Importer"/>
</dbReference>
<proteinExistence type="predicted"/>
<dbReference type="SUPFAM" id="SSF50331">
    <property type="entry name" value="MOP-like"/>
    <property type="match status" value="1"/>
</dbReference>
<feature type="domain" description="ABC transporter" evidence="6">
    <location>
        <begin position="26"/>
        <end position="257"/>
    </location>
</feature>
<keyword evidence="3" id="KW-0997">Cell inner membrane</keyword>
<dbReference type="InterPro" id="IPR017871">
    <property type="entry name" value="ABC_transporter-like_CS"/>
</dbReference>
<evidence type="ECO:0000256" key="5">
    <source>
        <dbReference type="ARBA" id="ARBA00022840"/>
    </source>
</evidence>
<gene>
    <name evidence="7" type="ORF">RW095_19725</name>
</gene>
<evidence type="ECO:0000256" key="4">
    <source>
        <dbReference type="ARBA" id="ARBA00022741"/>
    </source>
</evidence>
<dbReference type="GO" id="GO:0005524">
    <property type="term" value="F:ATP binding"/>
    <property type="evidence" value="ECO:0007669"/>
    <property type="project" value="UniProtKB-KW"/>
</dbReference>
<dbReference type="InterPro" id="IPR003593">
    <property type="entry name" value="AAA+_ATPase"/>
</dbReference>
<dbReference type="RefSeq" id="WP_317017785.1">
    <property type="nucleotide sequence ID" value="NZ_CP136512.1"/>
</dbReference>
<dbReference type="SUPFAM" id="SSF52540">
    <property type="entry name" value="P-loop containing nucleoside triphosphate hydrolases"/>
    <property type="match status" value="1"/>
</dbReference>
<evidence type="ECO:0000256" key="3">
    <source>
        <dbReference type="ARBA" id="ARBA00022519"/>
    </source>
</evidence>
<evidence type="ECO:0000313" key="7">
    <source>
        <dbReference type="EMBL" id="WOD15505.1"/>
    </source>
</evidence>
<keyword evidence="2" id="KW-1003">Cell membrane</keyword>
<dbReference type="Gene3D" id="2.40.50.100">
    <property type="match status" value="1"/>
</dbReference>
<dbReference type="EMBL" id="CP136512">
    <property type="protein sequence ID" value="WOD15505.1"/>
    <property type="molecule type" value="Genomic_DNA"/>
</dbReference>
<dbReference type="PANTHER" id="PTHR42781:SF4">
    <property type="entry name" value="SPERMIDINE_PUTRESCINE IMPORT ATP-BINDING PROTEIN POTA"/>
    <property type="match status" value="1"/>
</dbReference>
<keyword evidence="5 7" id="KW-0067">ATP-binding</keyword>
<dbReference type="InterPro" id="IPR008995">
    <property type="entry name" value="Mo/tungstate-bd_C_term_dom"/>
</dbReference>
<accession>A0ABZ0EE54</accession>
<evidence type="ECO:0000256" key="2">
    <source>
        <dbReference type="ARBA" id="ARBA00022475"/>
    </source>
</evidence>
<reference evidence="7 8" key="1">
    <citation type="submission" date="2023-10" db="EMBL/GenBank/DDBJ databases">
        <title>Surface-active antibiotics is a multifunctional adaptation for post-fire microbes.</title>
        <authorList>
            <person name="Liu M.D."/>
            <person name="Du Y."/>
            <person name="Koupaei S.K."/>
            <person name="Kim N.R."/>
            <person name="Zhang W."/>
            <person name="Traxler M.F."/>
        </authorList>
    </citation>
    <scope>NUCLEOTIDE SEQUENCE [LARGE SCALE GENOMIC DNA]</scope>
    <source>
        <strain evidence="7 8">F3</strain>
    </source>
</reference>
<keyword evidence="8" id="KW-1185">Reference proteome</keyword>
<keyword evidence="3" id="KW-0472">Membrane</keyword>
<dbReference type="PROSITE" id="PS00211">
    <property type="entry name" value="ABC_TRANSPORTER_1"/>
    <property type="match status" value="1"/>
</dbReference>
<dbReference type="PANTHER" id="PTHR42781">
    <property type="entry name" value="SPERMIDINE/PUTRESCINE IMPORT ATP-BINDING PROTEIN POTA"/>
    <property type="match status" value="1"/>
</dbReference>
<dbReference type="Pfam" id="PF00005">
    <property type="entry name" value="ABC_tran"/>
    <property type="match status" value="1"/>
</dbReference>
<dbReference type="InterPro" id="IPR003439">
    <property type="entry name" value="ABC_transporter-like_ATP-bd"/>
</dbReference>
<protein>
    <submittedName>
        <fullName evidence="7">ABC transporter ATP-binding protein</fullName>
    </submittedName>
</protein>
<dbReference type="Proteomes" id="UP001302652">
    <property type="component" value="Chromosome 2"/>
</dbReference>
<dbReference type="Gene3D" id="3.40.50.300">
    <property type="entry name" value="P-loop containing nucleotide triphosphate hydrolases"/>
    <property type="match status" value="1"/>
</dbReference>
<sequence length="380" mass="41558">MGMSADVRQDAREAPERAKGQDDYILRAVDLVHQYGPVTALDHVSLDVRRGEFLTILGESGSGKTTMLRVISGLEKVSHAAQLTLDGVDVRDVPAAKRNCTTVFQSYALFPHMSVEENVCYGLKLRGVGKDEAKRQAKDALSMVRLAGKDTRRIGQLSGGERQRVALARAIVTRPAVLLLDEPLGALDEKLRYDMQAELVDIHRALGMTFIYITHSQEEALTMSDRIILMRRGRIEQCGTPEDLFDRPSSRFAAEFMGFDNVLPCTVQAITEGGEATVDFNGATLRGVCASGSHLRQGDTALFAVRAERLTPITRTGPVSGSNVIACAPAEHVYRGKYTDQTALTPDSARLKIRSWDQSATPGEFDAVTCRGQDCVILPH</sequence>
<dbReference type="InterPro" id="IPR027417">
    <property type="entry name" value="P-loop_NTPase"/>
</dbReference>
<evidence type="ECO:0000259" key="6">
    <source>
        <dbReference type="PROSITE" id="PS50893"/>
    </source>
</evidence>
<organism evidence="7 8">
    <name type="scientific">Paraburkholderia kirstenboschensis</name>
    <dbReference type="NCBI Taxonomy" id="1245436"/>
    <lineage>
        <taxon>Bacteria</taxon>
        <taxon>Pseudomonadati</taxon>
        <taxon>Pseudomonadota</taxon>
        <taxon>Betaproteobacteria</taxon>
        <taxon>Burkholderiales</taxon>
        <taxon>Burkholderiaceae</taxon>
        <taxon>Paraburkholderia</taxon>
    </lineage>
</organism>
<evidence type="ECO:0000313" key="8">
    <source>
        <dbReference type="Proteomes" id="UP001302652"/>
    </source>
</evidence>